<dbReference type="InterPro" id="IPR051908">
    <property type="entry name" value="Ribosomal_N-acetyltransferase"/>
</dbReference>
<proteinExistence type="predicted"/>
<dbReference type="GO" id="GO:0008999">
    <property type="term" value="F:protein-N-terminal-alanine acetyltransferase activity"/>
    <property type="evidence" value="ECO:0007669"/>
    <property type="project" value="TreeGrafter"/>
</dbReference>
<dbReference type="InterPro" id="IPR016181">
    <property type="entry name" value="Acyl_CoA_acyltransferase"/>
</dbReference>
<evidence type="ECO:0000313" key="3">
    <source>
        <dbReference type="Proteomes" id="UP000886742"/>
    </source>
</evidence>
<dbReference type="PANTHER" id="PTHR43441">
    <property type="entry name" value="RIBOSOMAL-PROTEIN-SERINE ACETYLTRANSFERASE"/>
    <property type="match status" value="1"/>
</dbReference>
<feature type="domain" description="N-acetyltransferase" evidence="1">
    <location>
        <begin position="28"/>
        <end position="172"/>
    </location>
</feature>
<dbReference type="EMBL" id="DVJI01000013">
    <property type="protein sequence ID" value="HIS71247.1"/>
    <property type="molecule type" value="Genomic_DNA"/>
</dbReference>
<dbReference type="SUPFAM" id="SSF55729">
    <property type="entry name" value="Acyl-CoA N-acyltransferases (Nat)"/>
    <property type="match status" value="1"/>
</dbReference>
<accession>A0A9D1JWF8</accession>
<organism evidence="2 3">
    <name type="scientific">Candidatus Enterousia intestinigallinarum</name>
    <dbReference type="NCBI Taxonomy" id="2840790"/>
    <lineage>
        <taxon>Bacteria</taxon>
        <taxon>Pseudomonadati</taxon>
        <taxon>Pseudomonadota</taxon>
        <taxon>Alphaproteobacteria</taxon>
        <taxon>Candidatus Enterousia</taxon>
    </lineage>
</organism>
<sequence length="185" mass="21925">MEYPKVIQDGDIRLEKISPTFENARRIFEIVDKQRNFLRKFLSWIDESTRPEDMYMHMYKVSKTDNGSYYIIYDGQIVGNVGIDISSQKNQIAEIAYWLSLDYNGRGIMTRAVKMLERLAFETMPVNRIEIIMDVENVRSESVARRAGFVCEGVRRQSYMFRNELRDVFTYSKLKSEWEKENKNA</sequence>
<dbReference type="Gene3D" id="3.40.630.30">
    <property type="match status" value="1"/>
</dbReference>
<gene>
    <name evidence="2" type="ORF">IAD02_04675</name>
</gene>
<reference evidence="2" key="2">
    <citation type="journal article" date="2021" name="PeerJ">
        <title>Extensive microbial diversity within the chicken gut microbiome revealed by metagenomics and culture.</title>
        <authorList>
            <person name="Gilroy R."/>
            <person name="Ravi A."/>
            <person name="Getino M."/>
            <person name="Pursley I."/>
            <person name="Horton D.L."/>
            <person name="Alikhan N.F."/>
            <person name="Baker D."/>
            <person name="Gharbi K."/>
            <person name="Hall N."/>
            <person name="Watson M."/>
            <person name="Adriaenssens E.M."/>
            <person name="Foster-Nyarko E."/>
            <person name="Jarju S."/>
            <person name="Secka A."/>
            <person name="Antonio M."/>
            <person name="Oren A."/>
            <person name="Chaudhuri R.R."/>
            <person name="La Ragione R."/>
            <person name="Hildebrand F."/>
            <person name="Pallen M.J."/>
        </authorList>
    </citation>
    <scope>NUCLEOTIDE SEQUENCE</scope>
    <source>
        <strain evidence="2">ChiGjej3B3-5194</strain>
    </source>
</reference>
<dbReference type="PROSITE" id="PS51186">
    <property type="entry name" value="GNAT"/>
    <property type="match status" value="1"/>
</dbReference>
<protein>
    <submittedName>
        <fullName evidence="2">GNAT family N-acetyltransferase</fullName>
    </submittedName>
</protein>
<dbReference type="Proteomes" id="UP000886742">
    <property type="component" value="Unassembled WGS sequence"/>
</dbReference>
<evidence type="ECO:0000313" key="2">
    <source>
        <dbReference type="EMBL" id="HIS71247.1"/>
    </source>
</evidence>
<dbReference type="PANTHER" id="PTHR43441:SF11">
    <property type="entry name" value="RIBOSOMAL-PROTEIN-SERINE ACETYLTRANSFERASE"/>
    <property type="match status" value="1"/>
</dbReference>
<dbReference type="GO" id="GO:0005737">
    <property type="term" value="C:cytoplasm"/>
    <property type="evidence" value="ECO:0007669"/>
    <property type="project" value="TreeGrafter"/>
</dbReference>
<dbReference type="GO" id="GO:1990189">
    <property type="term" value="F:protein N-terminal-serine acetyltransferase activity"/>
    <property type="evidence" value="ECO:0007669"/>
    <property type="project" value="TreeGrafter"/>
</dbReference>
<dbReference type="InterPro" id="IPR000182">
    <property type="entry name" value="GNAT_dom"/>
</dbReference>
<comment type="caution">
    <text evidence="2">The sequence shown here is derived from an EMBL/GenBank/DDBJ whole genome shotgun (WGS) entry which is preliminary data.</text>
</comment>
<dbReference type="AlphaFoldDB" id="A0A9D1JWF8"/>
<name>A0A9D1JWF8_9PROT</name>
<dbReference type="Pfam" id="PF13302">
    <property type="entry name" value="Acetyltransf_3"/>
    <property type="match status" value="1"/>
</dbReference>
<evidence type="ECO:0000259" key="1">
    <source>
        <dbReference type="PROSITE" id="PS51186"/>
    </source>
</evidence>
<reference evidence="2" key="1">
    <citation type="submission" date="2020-10" db="EMBL/GenBank/DDBJ databases">
        <authorList>
            <person name="Gilroy R."/>
        </authorList>
    </citation>
    <scope>NUCLEOTIDE SEQUENCE</scope>
    <source>
        <strain evidence="2">ChiGjej3B3-5194</strain>
    </source>
</reference>